<dbReference type="GO" id="GO:0005634">
    <property type="term" value="C:nucleus"/>
    <property type="evidence" value="ECO:0007669"/>
    <property type="project" value="TreeGrafter"/>
</dbReference>
<dbReference type="GO" id="GO:0016926">
    <property type="term" value="P:protein desumoylation"/>
    <property type="evidence" value="ECO:0007669"/>
    <property type="project" value="TreeGrafter"/>
</dbReference>
<dbReference type="GO" id="GO:0006508">
    <property type="term" value="P:proteolysis"/>
    <property type="evidence" value="ECO:0007669"/>
    <property type="project" value="UniProtKB-KW"/>
</dbReference>
<dbReference type="GO" id="GO:0080090">
    <property type="term" value="P:regulation of primary metabolic process"/>
    <property type="evidence" value="ECO:0007669"/>
    <property type="project" value="UniProtKB-ARBA"/>
</dbReference>
<dbReference type="PANTHER" id="PTHR12606:SF141">
    <property type="entry name" value="GH15225P-RELATED"/>
    <property type="match status" value="1"/>
</dbReference>
<dbReference type="PROSITE" id="PS50600">
    <property type="entry name" value="ULP_PROTEASE"/>
    <property type="match status" value="1"/>
</dbReference>
<evidence type="ECO:0000313" key="6">
    <source>
        <dbReference type="EMBL" id="JAQ08843.1"/>
    </source>
</evidence>
<evidence type="ECO:0000256" key="1">
    <source>
        <dbReference type="ARBA" id="ARBA00005234"/>
    </source>
</evidence>
<dbReference type="GO" id="GO:0016929">
    <property type="term" value="F:deSUMOylase activity"/>
    <property type="evidence" value="ECO:0007669"/>
    <property type="project" value="TreeGrafter"/>
</dbReference>
<dbReference type="Gene3D" id="3.40.395.10">
    <property type="entry name" value="Adenoviral Proteinase, Chain A"/>
    <property type="match status" value="1"/>
</dbReference>
<comment type="similarity">
    <text evidence="1">Belongs to the peptidase C48 family.</text>
</comment>
<dbReference type="PANTHER" id="PTHR12606">
    <property type="entry name" value="SENTRIN/SUMO-SPECIFIC PROTEASE"/>
    <property type="match status" value="1"/>
</dbReference>
<dbReference type="EMBL" id="GDHC01009786">
    <property type="protein sequence ID" value="JAQ08843.1"/>
    <property type="molecule type" value="Transcribed_RNA"/>
</dbReference>
<dbReference type="InterPro" id="IPR038765">
    <property type="entry name" value="Papain-like_cys_pep_sf"/>
</dbReference>
<dbReference type="Pfam" id="PF02902">
    <property type="entry name" value="Peptidase_C48"/>
    <property type="match status" value="1"/>
</dbReference>
<dbReference type="AlphaFoldDB" id="A0A146LLA4"/>
<evidence type="ECO:0000256" key="4">
    <source>
        <dbReference type="ARBA" id="ARBA00022807"/>
    </source>
</evidence>
<sequence length="605" mass="69479">MTFLQQIYSGLRWIFSPKTTTTQNADETSLIGNKRRRSNGDENDVILVDDSPPKKQRVNQEDWVLADNIPRNKFSSSATQTSDFVIPRKADRVRGTISSKPVVNSWFVIDDNDSSRSPSKFKNLYKAPKHVRSPEKNHRAALSISSVSPIRNMSMMSIDLTASSENDQPKAMRKNSKTMGNSQFLSGFSWSSPANGEMSHGAYERLLGSVISMSAKETMKSPENVKPQKHISIIDLTDDDDGTTEISTVDLTQQGLRRLHKFNELSRTSKTPLVTPNVINVEEDNETPPRRIVDRVNSFQEKLDTNMYTKPDLISKGFLDHNKSMEQFLKFKSQYEQKARCESEASLSTLHEIIEKRLQTHLKITESILVEEEEEEITTEKPVLTPQMLSKVQNAQNPTLNPNQVLVSKFKLDIRRADFMTLKNLNWLNDAIINFYMELIVERSGSEKKYPSVYVFSTFFFPGLKNGYERVRRYTKKVDLFSKELILVPIHLSVHWCMAKIDMKHKEIVYYDSMLSSNTQVLEMLKNYLISEHKDKKKEDFDISGWTSKNDKDIPTQKNGSDCGVFACTFAEYSSRRSKFNFSQADMPYMRSKMCYEILTGKLLL</sequence>
<organism evidence="6">
    <name type="scientific">Lygus hesperus</name>
    <name type="common">Western plant bug</name>
    <dbReference type="NCBI Taxonomy" id="30085"/>
    <lineage>
        <taxon>Eukaryota</taxon>
        <taxon>Metazoa</taxon>
        <taxon>Ecdysozoa</taxon>
        <taxon>Arthropoda</taxon>
        <taxon>Hexapoda</taxon>
        <taxon>Insecta</taxon>
        <taxon>Pterygota</taxon>
        <taxon>Neoptera</taxon>
        <taxon>Paraneoptera</taxon>
        <taxon>Hemiptera</taxon>
        <taxon>Heteroptera</taxon>
        <taxon>Panheteroptera</taxon>
        <taxon>Cimicomorpha</taxon>
        <taxon>Miridae</taxon>
        <taxon>Mirini</taxon>
        <taxon>Lygus</taxon>
    </lineage>
</organism>
<evidence type="ECO:0000259" key="5">
    <source>
        <dbReference type="PROSITE" id="PS50600"/>
    </source>
</evidence>
<keyword evidence="2 6" id="KW-0645">Protease</keyword>
<gene>
    <name evidence="6" type="primary">ulp-1_2</name>
    <name evidence="6" type="ORF">g.55504</name>
</gene>
<name>A0A146LLA4_LYGHE</name>
<dbReference type="GO" id="GO:0060255">
    <property type="term" value="P:regulation of macromolecule metabolic process"/>
    <property type="evidence" value="ECO:0007669"/>
    <property type="project" value="UniProtKB-ARBA"/>
</dbReference>
<dbReference type="FunFam" id="3.40.395.10:FF:000001">
    <property type="entry name" value="Sentrin-specific protease 1"/>
    <property type="match status" value="1"/>
</dbReference>
<keyword evidence="4" id="KW-0788">Thiol protease</keyword>
<feature type="domain" description="Ubiquitin-like protease family profile" evidence="5">
    <location>
        <begin position="412"/>
        <end position="574"/>
    </location>
</feature>
<keyword evidence="3" id="KW-0378">Hydrolase</keyword>
<dbReference type="SUPFAM" id="SSF54001">
    <property type="entry name" value="Cysteine proteinases"/>
    <property type="match status" value="1"/>
</dbReference>
<evidence type="ECO:0000256" key="3">
    <source>
        <dbReference type="ARBA" id="ARBA00022801"/>
    </source>
</evidence>
<reference evidence="6" key="1">
    <citation type="journal article" date="2016" name="Gigascience">
        <title>De novo construction of an expanded transcriptome assembly for the western tarnished plant bug, Lygus hesperus.</title>
        <authorList>
            <person name="Tassone E.E."/>
            <person name="Geib S.M."/>
            <person name="Hall B."/>
            <person name="Fabrick J.A."/>
            <person name="Brent C.S."/>
            <person name="Hull J.J."/>
        </authorList>
    </citation>
    <scope>NUCLEOTIDE SEQUENCE</scope>
</reference>
<dbReference type="InterPro" id="IPR003653">
    <property type="entry name" value="Peptidase_C48_C"/>
</dbReference>
<accession>A0A146LLA4</accession>
<evidence type="ECO:0000256" key="2">
    <source>
        <dbReference type="ARBA" id="ARBA00022670"/>
    </source>
</evidence>
<protein>
    <submittedName>
        <fullName evidence="6">Sentrin-specific protease</fullName>
    </submittedName>
</protein>
<proteinExistence type="inferred from homology"/>